<gene>
    <name evidence="1" type="ORF">EB796_024213</name>
</gene>
<comment type="caution">
    <text evidence="1">The sequence shown here is derived from an EMBL/GenBank/DDBJ whole genome shotgun (WGS) entry which is preliminary data.</text>
</comment>
<reference evidence="1" key="1">
    <citation type="submission" date="2020-06" db="EMBL/GenBank/DDBJ databases">
        <title>Draft genome of Bugula neritina, a colonial animal packing powerful symbionts and potential medicines.</title>
        <authorList>
            <person name="Rayko M."/>
        </authorList>
    </citation>
    <scope>NUCLEOTIDE SEQUENCE [LARGE SCALE GENOMIC DNA]</scope>
    <source>
        <strain evidence="1">Kwan_BN1</strain>
    </source>
</reference>
<accession>A0A7J7IV92</accession>
<evidence type="ECO:0000313" key="1">
    <source>
        <dbReference type="EMBL" id="KAF6017497.1"/>
    </source>
</evidence>
<name>A0A7J7IV92_BUGNE</name>
<evidence type="ECO:0000313" key="2">
    <source>
        <dbReference type="Proteomes" id="UP000593567"/>
    </source>
</evidence>
<sequence>MGAENERSELFLSKIYPAWFYCDSTALPGIFYRMYPKSGGKFNTGLESLEACQRKVKITEARCVLIGTTSWQSLRRLCQGEMSHVTHSVR</sequence>
<protein>
    <submittedName>
        <fullName evidence="1">Uncharacterized protein</fullName>
    </submittedName>
</protein>
<dbReference type="Proteomes" id="UP000593567">
    <property type="component" value="Unassembled WGS sequence"/>
</dbReference>
<keyword evidence="2" id="KW-1185">Reference proteome</keyword>
<organism evidence="1 2">
    <name type="scientific">Bugula neritina</name>
    <name type="common">Brown bryozoan</name>
    <name type="synonym">Sertularia neritina</name>
    <dbReference type="NCBI Taxonomy" id="10212"/>
    <lineage>
        <taxon>Eukaryota</taxon>
        <taxon>Metazoa</taxon>
        <taxon>Spiralia</taxon>
        <taxon>Lophotrochozoa</taxon>
        <taxon>Bryozoa</taxon>
        <taxon>Gymnolaemata</taxon>
        <taxon>Cheilostomatida</taxon>
        <taxon>Flustrina</taxon>
        <taxon>Buguloidea</taxon>
        <taxon>Bugulidae</taxon>
        <taxon>Bugula</taxon>
    </lineage>
</organism>
<dbReference type="AlphaFoldDB" id="A0A7J7IV92"/>
<proteinExistence type="predicted"/>
<dbReference type="EMBL" id="VXIV02003389">
    <property type="protein sequence ID" value="KAF6017497.1"/>
    <property type="molecule type" value="Genomic_DNA"/>
</dbReference>